<evidence type="ECO:0000259" key="4">
    <source>
        <dbReference type="Pfam" id="PF01266"/>
    </source>
</evidence>
<dbReference type="STRING" id="7574.A0A1S3IW43"/>
<dbReference type="GO" id="GO:0032981">
    <property type="term" value="P:mitochondrial respiratory chain complex I assembly"/>
    <property type="evidence" value="ECO:0007669"/>
    <property type="project" value="TreeGrafter"/>
</dbReference>
<feature type="domain" description="FAD dependent oxidoreductase" evidence="4">
    <location>
        <begin position="59"/>
        <end position="428"/>
    </location>
</feature>
<dbReference type="OrthoDB" id="424974at2759"/>
<evidence type="ECO:0000256" key="3">
    <source>
        <dbReference type="ARBA" id="ARBA00046185"/>
    </source>
</evidence>
<evidence type="ECO:0000313" key="6">
    <source>
        <dbReference type="RefSeq" id="XP_013402283.1"/>
    </source>
</evidence>
<dbReference type="AlphaFoldDB" id="A0A1S3IW43"/>
<evidence type="ECO:0000256" key="1">
    <source>
        <dbReference type="ARBA" id="ARBA00023002"/>
    </source>
</evidence>
<sequence length="460" mass="50974">MPPSLSKVTTFALRGCRHSLFSAAKCTNISRQFGTIIDKIDNIVKRGRASECEIPRQSDVVIIGGGLVGSAAAFWLKQKTGPGEISVTVLERDLQYTRASSTLSVGGIRQQFSSEENILMSLFSADFFENIKEHLCVYDSDQDPPDLQFNQNGYLILAADQKAAVSLEEANKTQISCGAKVKLMAPSLMKEKFPWLKTDDLFLGSFGLENEGWFDPWLLLDALRKRNRSLGVAYVQAEVVGFDTSPGSVDHVMVKNMYGEVKEIQFVHCVNAAGPWAGEVNKMLGGSFPLPVEPRKRYVYVFHCPNGPGVDCPLLVDPKGVYFRREGLGGNYICGGSPTEEEEPDIATLEVDYSFFNQKLWPILANRVPAFENIKVKNAWAGYYDYNYVDQNLIIGKHPEFPQMIFANGSSGHGVQHAIPIGLAVSELILENGYETIDLSSLSYERFCTEGGSKKEKNVY</sequence>
<organism evidence="5 6">
    <name type="scientific">Lingula anatina</name>
    <name type="common">Brachiopod</name>
    <name type="synonym">Lingula unguis</name>
    <dbReference type="NCBI Taxonomy" id="7574"/>
    <lineage>
        <taxon>Eukaryota</taxon>
        <taxon>Metazoa</taxon>
        <taxon>Spiralia</taxon>
        <taxon>Lophotrochozoa</taxon>
        <taxon>Brachiopoda</taxon>
        <taxon>Linguliformea</taxon>
        <taxon>Lingulata</taxon>
        <taxon>Lingulida</taxon>
        <taxon>Linguloidea</taxon>
        <taxon>Lingulidae</taxon>
        <taxon>Lingula</taxon>
    </lineage>
</organism>
<dbReference type="InterPro" id="IPR036188">
    <property type="entry name" value="FAD/NAD-bd_sf"/>
</dbReference>
<dbReference type="InParanoid" id="A0A1S3IW43"/>
<dbReference type="PANTHER" id="PTHR13847:SF287">
    <property type="entry name" value="FAD-DEPENDENT OXIDOREDUCTASE DOMAIN-CONTAINING PROTEIN 1"/>
    <property type="match status" value="1"/>
</dbReference>
<dbReference type="GO" id="GO:0005739">
    <property type="term" value="C:mitochondrion"/>
    <property type="evidence" value="ECO:0007669"/>
    <property type="project" value="GOC"/>
</dbReference>
<keyword evidence="5" id="KW-1185">Reference proteome</keyword>
<name>A0A1S3IW43_LINAN</name>
<evidence type="ECO:0000313" key="5">
    <source>
        <dbReference type="Proteomes" id="UP000085678"/>
    </source>
</evidence>
<dbReference type="SUPFAM" id="SSF51905">
    <property type="entry name" value="FAD/NAD(P)-binding domain"/>
    <property type="match status" value="1"/>
</dbReference>
<dbReference type="RefSeq" id="XP_013402283.1">
    <property type="nucleotide sequence ID" value="XM_013546829.1"/>
</dbReference>
<dbReference type="Gene3D" id="3.50.50.60">
    <property type="entry name" value="FAD/NAD(P)-binding domain"/>
    <property type="match status" value="1"/>
</dbReference>
<dbReference type="KEGG" id="lak:106167931"/>
<dbReference type="FunFam" id="3.30.9.10:FF:000026">
    <property type="entry name" value="FAD-dependent oxidoreductase domain-containing protein 1"/>
    <property type="match status" value="1"/>
</dbReference>
<proteinExistence type="predicted"/>
<dbReference type="GeneID" id="106167931"/>
<dbReference type="PANTHER" id="PTHR13847">
    <property type="entry name" value="SARCOSINE DEHYDROGENASE-RELATED"/>
    <property type="match status" value="1"/>
</dbReference>
<dbReference type="FunCoup" id="A0A1S3IW43">
    <property type="interactions" value="767"/>
</dbReference>
<dbReference type="GO" id="GO:0016491">
    <property type="term" value="F:oxidoreductase activity"/>
    <property type="evidence" value="ECO:0007669"/>
    <property type="project" value="UniProtKB-KW"/>
</dbReference>
<keyword evidence="1" id="KW-0560">Oxidoreductase</keyword>
<accession>A0A1S3IW43</accession>
<dbReference type="Gene3D" id="3.30.9.10">
    <property type="entry name" value="D-Amino Acid Oxidase, subunit A, domain 2"/>
    <property type="match status" value="1"/>
</dbReference>
<dbReference type="Proteomes" id="UP000085678">
    <property type="component" value="Unplaced"/>
</dbReference>
<dbReference type="OMA" id="PDHNALI"/>
<dbReference type="InterPro" id="IPR006076">
    <property type="entry name" value="FAD-dep_OxRdtase"/>
</dbReference>
<evidence type="ECO:0000256" key="2">
    <source>
        <dbReference type="ARBA" id="ARBA00039785"/>
    </source>
</evidence>
<gene>
    <name evidence="6" type="primary">LOC106167931</name>
</gene>
<reference evidence="6" key="1">
    <citation type="submission" date="2025-08" db="UniProtKB">
        <authorList>
            <consortium name="RefSeq"/>
        </authorList>
    </citation>
    <scope>IDENTIFICATION</scope>
    <source>
        <tissue evidence="6">Gonads</tissue>
    </source>
</reference>
<protein>
    <recommendedName>
        <fullName evidence="2">FAD-dependent oxidoreductase domain-containing protein 1</fullName>
    </recommendedName>
</protein>
<dbReference type="Pfam" id="PF01266">
    <property type="entry name" value="DAO"/>
    <property type="match status" value="1"/>
</dbReference>
<comment type="function">
    <text evidence="3">Required for the assembly of the mitochondrial membrane respiratory chain NADH dehydrogenase (Complex I). Involved in mid-late stages of complex I assembly.</text>
</comment>